<dbReference type="PATRIC" id="fig|1321819.3.peg.1698"/>
<evidence type="ECO:0000256" key="2">
    <source>
        <dbReference type="ARBA" id="ARBA00022679"/>
    </source>
</evidence>
<name>U2DZC5_9BACE</name>
<proteinExistence type="inferred from homology"/>
<organism evidence="8 9">
    <name type="scientific">Bacteroides pyogenes F0041</name>
    <dbReference type="NCBI Taxonomy" id="1321819"/>
    <lineage>
        <taxon>Bacteria</taxon>
        <taxon>Pseudomonadati</taxon>
        <taxon>Bacteroidota</taxon>
        <taxon>Bacteroidia</taxon>
        <taxon>Bacteroidales</taxon>
        <taxon>Bacteroidaceae</taxon>
        <taxon>Bacteroides</taxon>
    </lineage>
</organism>
<dbReference type="SUPFAM" id="SSF51161">
    <property type="entry name" value="Trimeric LpxA-like enzymes"/>
    <property type="match status" value="1"/>
</dbReference>
<dbReference type="Pfam" id="PF00132">
    <property type="entry name" value="Hexapep"/>
    <property type="match status" value="1"/>
</dbReference>
<sequence length="191" mass="20776">MDMEDEGMTEPEKMRNGELADMSDPELQRRFERAKKLLARMRGLSTYDEAYRGLLEELVPGIPATSVIFPPFYCDHGDGIKLGEHVFVNANCTFLDGAYITVGSHTLIGPSVQIYTPHHPMDHLQRRTSGEYAFPVTIGADCWIGGGAIICPGVTIGDRCVIGAGSVVTKDIPSDSVAVGNPARVIRKNTP</sequence>
<evidence type="ECO:0000259" key="7">
    <source>
        <dbReference type="SMART" id="SM01266"/>
    </source>
</evidence>
<evidence type="ECO:0000256" key="3">
    <source>
        <dbReference type="ARBA" id="ARBA00023315"/>
    </source>
</evidence>
<dbReference type="PANTHER" id="PTHR23416">
    <property type="entry name" value="SIALIC ACID SYNTHASE-RELATED"/>
    <property type="match status" value="1"/>
</dbReference>
<dbReference type="InterPro" id="IPR011004">
    <property type="entry name" value="Trimer_LpxA-like_sf"/>
</dbReference>
<dbReference type="InterPro" id="IPR024688">
    <property type="entry name" value="Mac_dom"/>
</dbReference>
<dbReference type="Proteomes" id="UP000016496">
    <property type="component" value="Unassembled WGS sequence"/>
</dbReference>
<feature type="region of interest" description="Disordered" evidence="6">
    <location>
        <begin position="1"/>
        <end position="26"/>
    </location>
</feature>
<keyword evidence="2 8" id="KW-0808">Transferase</keyword>
<dbReference type="FunFam" id="2.160.10.10:FF:000025">
    <property type="entry name" value="Hexapeptide-repeat containing-acetyltransferase"/>
    <property type="match status" value="1"/>
</dbReference>
<dbReference type="AlphaFoldDB" id="U2DZC5"/>
<gene>
    <name evidence="8" type="ORF">HMPREF1981_01838</name>
</gene>
<dbReference type="GO" id="GO:0016407">
    <property type="term" value="F:acetyltransferase activity"/>
    <property type="evidence" value="ECO:0007669"/>
    <property type="project" value="InterPro"/>
</dbReference>
<protein>
    <recommendedName>
        <fullName evidence="5">Nodulation protein L</fullName>
    </recommendedName>
</protein>
<dbReference type="GO" id="GO:0005829">
    <property type="term" value="C:cytosol"/>
    <property type="evidence" value="ECO:0007669"/>
    <property type="project" value="TreeGrafter"/>
</dbReference>
<keyword evidence="3" id="KW-0012">Acyltransferase</keyword>
<dbReference type="PANTHER" id="PTHR23416:SF23">
    <property type="entry name" value="ACETYLTRANSFERASE C18B11.09C-RELATED"/>
    <property type="match status" value="1"/>
</dbReference>
<dbReference type="EMBL" id="AWSV01000096">
    <property type="protein sequence ID" value="ERI85281.1"/>
    <property type="molecule type" value="Genomic_DNA"/>
</dbReference>
<feature type="domain" description="Maltose/galactoside acetyltransferase" evidence="7">
    <location>
        <begin position="11"/>
        <end position="64"/>
    </location>
</feature>
<reference evidence="8 9" key="1">
    <citation type="submission" date="2013-08" db="EMBL/GenBank/DDBJ databases">
        <authorList>
            <person name="Weinstock G."/>
            <person name="Sodergren E."/>
            <person name="Wylie T."/>
            <person name="Fulton L."/>
            <person name="Fulton R."/>
            <person name="Fronick C."/>
            <person name="O'Laughlin M."/>
            <person name="Godfrey J."/>
            <person name="Miner T."/>
            <person name="Herter B."/>
            <person name="Appelbaum E."/>
            <person name="Cordes M."/>
            <person name="Lek S."/>
            <person name="Wollam A."/>
            <person name="Pepin K.H."/>
            <person name="Palsikar V.B."/>
            <person name="Mitreva M."/>
            <person name="Wilson R.K."/>
        </authorList>
    </citation>
    <scope>NUCLEOTIDE SEQUENCE [LARGE SCALE GENOMIC DNA]</scope>
    <source>
        <strain evidence="8 9">F0041</strain>
    </source>
</reference>
<accession>U2DZC5</accession>
<evidence type="ECO:0000256" key="1">
    <source>
        <dbReference type="ARBA" id="ARBA00007274"/>
    </source>
</evidence>
<dbReference type="HOGENOM" id="CLU_051638_3_0_10"/>
<evidence type="ECO:0000256" key="6">
    <source>
        <dbReference type="SAM" id="MobiDB-lite"/>
    </source>
</evidence>
<comment type="caution">
    <text evidence="8">The sequence shown here is derived from an EMBL/GenBank/DDBJ whole genome shotgun (WGS) entry which is preliminary data.</text>
</comment>
<dbReference type="InterPro" id="IPR051159">
    <property type="entry name" value="Hexapeptide_acetyltransf"/>
</dbReference>
<dbReference type="SMART" id="SM01266">
    <property type="entry name" value="Mac"/>
    <property type="match status" value="1"/>
</dbReference>
<comment type="function">
    <text evidence="4">Acetyltransferase implicated in the O-acetylation of Nod factors.</text>
</comment>
<evidence type="ECO:0000313" key="8">
    <source>
        <dbReference type="EMBL" id="ERI85281.1"/>
    </source>
</evidence>
<dbReference type="GO" id="GO:0008374">
    <property type="term" value="F:O-acyltransferase activity"/>
    <property type="evidence" value="ECO:0007669"/>
    <property type="project" value="TreeGrafter"/>
</dbReference>
<comment type="similarity">
    <text evidence="1">Belongs to the transferase hexapeptide repeat family.</text>
</comment>
<dbReference type="InterPro" id="IPR001451">
    <property type="entry name" value="Hexapep"/>
</dbReference>
<evidence type="ECO:0000256" key="5">
    <source>
        <dbReference type="ARBA" id="ARBA00067695"/>
    </source>
</evidence>
<evidence type="ECO:0000256" key="4">
    <source>
        <dbReference type="ARBA" id="ARBA00055587"/>
    </source>
</evidence>
<dbReference type="Gene3D" id="2.160.10.10">
    <property type="entry name" value="Hexapeptide repeat proteins"/>
    <property type="match status" value="1"/>
</dbReference>
<evidence type="ECO:0000313" key="9">
    <source>
        <dbReference type="Proteomes" id="UP000016496"/>
    </source>
</evidence>
<dbReference type="CDD" id="cd03357">
    <property type="entry name" value="LbH_MAT_GAT"/>
    <property type="match status" value="1"/>
</dbReference>